<sequence>MSQKLLSFCNGLWWIIEIPFRDLPRVLTRGMVRANPLMDDRALTPKFLTLSGCALLLALPFSPASAGEHTDSALRQHHVLSERQGRMARDMGRSHIQRLTNRMEWLRDNSGGSSGFDFKLKSHAPAADISDMERQWREMDERHPAGTGDDVNSASPKAEALKAQRKFADEGISLWSQGSVDFARHGNGMLDLDRTNAGLGTGLDVVLSRNLNLGLGLEFDRAFGEAGEDMRVRGQSYGAAFYGSYAPTGQTFVDVAVGASHINFSNTLYLPGEHDMTSAPRLALQGFGSLSVGYEHRQGDFVLSPYGRIEVARTDFGDMAEWAVMEAEGQQQDRNLAVVALRGEYAIHLDNATLRPGARAEWGREAAELAGGGVVAVDRRELMVAPGLNADFGEDWSGGVEYQNRLVGSDRTERFSLRLGRSF</sequence>
<protein>
    <submittedName>
        <fullName evidence="2">Autotransporter outer membrane beta-barrel domain-containing protein</fullName>
    </submittedName>
</protein>
<dbReference type="Gene3D" id="2.40.128.130">
    <property type="entry name" value="Autotransporter beta-domain"/>
    <property type="match status" value="1"/>
</dbReference>
<dbReference type="SUPFAM" id="SSF103515">
    <property type="entry name" value="Autotransporter"/>
    <property type="match status" value="1"/>
</dbReference>
<dbReference type="SMART" id="SM00869">
    <property type="entry name" value="Autotransporter"/>
    <property type="match status" value="1"/>
</dbReference>
<evidence type="ECO:0000313" key="2">
    <source>
        <dbReference type="EMBL" id="KAA0969331.1"/>
    </source>
</evidence>
<name>A0A5B0DU86_9HYPH</name>
<dbReference type="Proteomes" id="UP000324738">
    <property type="component" value="Unassembled WGS sequence"/>
</dbReference>
<gene>
    <name evidence="2" type="ORF">FPY71_12290</name>
</gene>
<proteinExistence type="predicted"/>
<dbReference type="InterPro" id="IPR006315">
    <property type="entry name" value="OM_autotransptr_brl_dom"/>
</dbReference>
<evidence type="ECO:0000259" key="1">
    <source>
        <dbReference type="PROSITE" id="PS51208"/>
    </source>
</evidence>
<dbReference type="InterPro" id="IPR036709">
    <property type="entry name" value="Autotransporte_beta_dom_sf"/>
</dbReference>
<dbReference type="OrthoDB" id="5720638at2"/>
<organism evidence="2 3">
    <name type="scientific">Aureimonas fodinaquatilis</name>
    <dbReference type="NCBI Taxonomy" id="2565783"/>
    <lineage>
        <taxon>Bacteria</taxon>
        <taxon>Pseudomonadati</taxon>
        <taxon>Pseudomonadota</taxon>
        <taxon>Alphaproteobacteria</taxon>
        <taxon>Hyphomicrobiales</taxon>
        <taxon>Aurantimonadaceae</taxon>
        <taxon>Aureimonas</taxon>
    </lineage>
</organism>
<dbReference type="AlphaFoldDB" id="A0A5B0DU86"/>
<dbReference type="PROSITE" id="PS51208">
    <property type="entry name" value="AUTOTRANSPORTER"/>
    <property type="match status" value="1"/>
</dbReference>
<keyword evidence="3" id="KW-1185">Reference proteome</keyword>
<comment type="caution">
    <text evidence="2">The sequence shown here is derived from an EMBL/GenBank/DDBJ whole genome shotgun (WGS) entry which is preliminary data.</text>
</comment>
<accession>A0A5B0DU86</accession>
<dbReference type="EMBL" id="VTWH01000003">
    <property type="protein sequence ID" value="KAA0969331.1"/>
    <property type="molecule type" value="Genomic_DNA"/>
</dbReference>
<feature type="domain" description="Autotransporter" evidence="1">
    <location>
        <begin position="167"/>
        <end position="423"/>
    </location>
</feature>
<dbReference type="NCBIfam" id="TIGR01414">
    <property type="entry name" value="autotrans_barl"/>
    <property type="match status" value="1"/>
</dbReference>
<dbReference type="InterPro" id="IPR005546">
    <property type="entry name" value="Autotransporte_beta"/>
</dbReference>
<dbReference type="Pfam" id="PF03797">
    <property type="entry name" value="Autotransporter"/>
    <property type="match status" value="1"/>
</dbReference>
<reference evidence="2 3" key="1">
    <citation type="submission" date="2019-08" db="EMBL/GenBank/DDBJ databases">
        <title>Aureimonas fodiniaquatilis sp. nov., isolated from a coal mine wastewater.</title>
        <authorList>
            <person name="Kim W."/>
        </authorList>
    </citation>
    <scope>NUCLEOTIDE SEQUENCE [LARGE SCALE GENOMIC DNA]</scope>
    <source>
        <strain evidence="2 3">CAU 1482</strain>
    </source>
</reference>
<evidence type="ECO:0000313" key="3">
    <source>
        <dbReference type="Proteomes" id="UP000324738"/>
    </source>
</evidence>
<dbReference type="GO" id="GO:0019867">
    <property type="term" value="C:outer membrane"/>
    <property type="evidence" value="ECO:0007669"/>
    <property type="project" value="InterPro"/>
</dbReference>